<feature type="region of interest" description="Disordered" evidence="3">
    <location>
        <begin position="4230"/>
        <end position="4258"/>
    </location>
</feature>
<dbReference type="InterPro" id="IPR003877">
    <property type="entry name" value="SPRY_dom"/>
</dbReference>
<dbReference type="InterPro" id="IPR035914">
    <property type="entry name" value="Sperma_CUB_dom_sf"/>
</dbReference>
<dbReference type="Pfam" id="PF00622">
    <property type="entry name" value="SPRY"/>
    <property type="match status" value="1"/>
</dbReference>
<dbReference type="OMA" id="SKHPYAN"/>
<name>G4YIW6_PHYSP</name>
<feature type="region of interest" description="Disordered" evidence="3">
    <location>
        <begin position="4736"/>
        <end position="4758"/>
    </location>
</feature>
<sequence length="5235" mass="576867">MGAQASRDAGAAAADAPSPPDPQDERLAARAWRTGVPFTLLHDEGFVVEKYQELLAASSAPPTSKLGGGKVLEGAQTTVSGLDEAPMDELQHATDMARIKLFARTKRDEGAAGDQTGSRPGSPSASALATSSLTSSAAKENPPSALARMVGNTLSRESPESVESEKLRAQRDELLQVYFQQIAARMKQKQMASEEKTTKEEDLRAAEETKETASVMSSPGLLPVAAEGQKISQDVTVASVFSVGSLRLQLEMLREFRGFSPRLFETGVMALVQTLLDSPPFALRDIGAHTPEDAILNDLHRFCRDILQGQQGLTDVHRQVTLLLLLALGVSSGRVSLLLEFVAELLAMPRETAASTLPVQGYPFSAWVKVFMVRMQSYRIDFALGTFEDITFVKKVAVKALPGDVDPAANGDVENDSPVLNSSLSSTSLATDGSYAYTWSLAKGLAKIGTGLNFTIAGRVYGEFPASVYMGVLEEKRTVRKLVYGFGEQVTDVSEVAREEMVRVLTTTSSLDRTVQDIFGASDLAESFTARKLLVSYSVGKHQDVCILENGDIFALPSLPSDSGDGNVRICRAWYGDLDVLSNEALLEFLKRLEQKKTTSVDDSGEMVIVLTHDLLEQLLTLSDISPEKITESKKLMVIFAASNDSDSVGAQLLHEGDRFVDAEERARDVYMSSLLYCGGSLYLNVMYPEIDVSGMLVRETTRRCRQLLRICPKDLALLEILRVQDAPSPSVAQVRLSVPFYAYVTEGRFIYEVNMGLGDIGVSVITPKTVSSGGKELVVTRQFVLDEKAIQCCDFLLCLAKIRSMAMSNEGKLDVDLPCFYTNGASLGVVVVDPNAEADSSSKNRVHCVMFDCESGQSKKQQESGGCSGCSERSLPPASVCFDARNNLLWLFDEEKKVLRSYKNSGKRIPLDENSIPPDVGTITAVESGEDVVDVETTTLTLLGFLYKNAIASDAADEMFGQGTSSRTRIPFAIDVQVETFKFLLVFTSKYVEAFKKNQVSIVQAYILQACLGILNKNLESLLLHADCRRKRDSTELLMSGLPAPLDKLLEFSSEDHSQIQVASVALDLYTTSIRIFHSDVSKQFSHVLKYLELWQQSKATRMELKILARLLAHLCTRVDAIYQSMVASDAAVAKFLKLVDYAVAMQQQQLQADCTQSEGASEEIKAAVLLHSNESSFELISLVNAITQASFVALTCADGISNRRAFDVAIVIFDAIRDACSDIFSSLAPQTKQQGCQAQWTRMENVLKDGFVGVLAPVVLSSGIMFLRNHKNIASLVSDQDGGEYKPFGHGESLRGGDATSFVSSRLFKLLKDNSSKMLKFMASLDALVSLIEPTKREHTVENISMAVKTETMESSHEYENNMDALTELQVPGASRMVITFDPRSRTEVNYDYLTFYKDKSQGEYYGSQFYSGRDSEHNWPGVGDNPPLVIESDHCFVYFHSDGSNTDWGYKFTVTAEILEKKKSLQQHWIVFLMESVVQLLDESMKLLVDGSAFAPIGDMEIQNERFLQSDLLKSGVCTEVNKNAEVLQLLQDFVDPSESSGAEKVINALQERSGAARPALALARSTSFDQITSSGPNKSVNRAVRAVAAAILHHNMWGMDAYAFTQNLRDDISEQLLRGWKNAQKMRDWFHLGDAADAGIHGQMMPNRRRSGRLRRQPSAYKGLSEESLAILCDNVIERARFLLEITPVSFAYVTGAKRRWGLLAKYGHAIGKQSSSDTQLDKWYNLLDELQAATELRSLFQYRRSSSERLKHGQVKSVTEQVLEFIQSDVDVAEVRKVIEIRNQRAASRALGMEVFIQSLQDCPSPRLRGILLESFTSTLKCFAVANSPTNVPGSVTMSSAMALDSFPRLHFDTLLPGCDELLRQRIAEAFSNCLALFAKQLASIEDDGTNSGLVTAVLRCCALDYDLEDSYLLQESRILPQILRLLSSSSVPIRNAAQSLLGVLLSRFIAGRVESSPDEVAGNDDAHTSTDVHDVSAFQRQLFSAVGHQLDGIVSAIKSSLSSGHDGSAKSSPQYLPENSPGFTAPCLQSNAVSWNHSLMLWVYCPSKGPLYALKLGDEVRRGPSWSGNDSEDSGSDIGTIISIPAPTKVQVRWNSSGLTSQCKFDPKNGIFDVVLVDEGMGGAIFFKGNKNMIKDTAAAKPWSHFGLFLTDSRMLVYKIACGSDKESEFETDYELDADQWSHVAIVQDEDILKIFVNGSMVSQHLLESFLVMNGNVNPAESAIIESAHPLEDSIDEYCPVHIPGAVKIRLTFDPLCDIDGSTGFVRFYKDAKCVEYWGEDKYTGKYSDPERNFPGAQSNRARTLQQSDAPDVDFNVLEIPSDRFLVYFHNEGSSNSWGFRILASPEFATSDEETMSPVSHLNPYPFYFGEAPGRVLDEPAAKCWIYQPKVLSYPISESDLTSEIQTSFPSADVVANCVPAERTLHILGLIRTCAETSFGRSLIGIPENLRNLMFLSFDDRVPVEIRVGGIRVLKDLAGMLSADVMDAQLTQALPGETGGFINFVFKSLGQGLNVWSSYEVDKPVEVGASAQEDEDESVLKLRTSAQGEASLVSAYVSLLRSAAACTCWDEQVFELVMAGIRSVGARGNTISEQAMSQVLASLALLGGNYGGAYIGGRVSCCVNVDGKEMIETGYLVQFRMKNGVQFARVIFDCDQSSTVDVPLTDVAHFDDIETSELSSFVKRMVPFASELKDSFQSVLALSDDASQSTGPYQPKITKKENVEVLESEHPYAAGEDVTYSLNFRGASEIIVRFDQMSSTAGPNDYIQFKKREGEKKESAGDDDAYWGEEKYYGDAFPGVGATPPLHIPAGCVDVHFCTEGSSNGLSDWGFKLTAHAFEEALIYPPEIPPPVLTSALTDIRARCIKSLGQILRSQKPADIVPTFVGLLPSLTKIANDPCDGRPIQSSPKSQVFESKHPYANSVMEYMKVTFSGASTLTITFDPQSRTEHGCDYLCFFKDKSLTDRWGAYQYCGVGSDANWPGVEDRPPLVIPADSFTLLWSTDGSNVDWGWKFNVTAEFLPEFPLDKSLKQLDARSYRLYETLYEKTNHQRIPLKSEFEEFADNGEPCQEKQTPDLLRQLLSPSRSQDTTRVTTRSSSFLRKLLQFRVTDEDGLKIYQEKDCESPVLAELENGTEFCAETCPNGWLRVTSQDVTRLVGVDCGWVWQRTGDCVYASPSTACANGEDLLTLGVDDLNFETRHSVLEMDESNEEEKSLTGLCSPFVFDEFKGQTDRFQSLAYDTHRALATKAARDAILTFLSCDSKQAPVPLGALGNPEDFLLLLSHFFLGNDFEDQPGILLALRKRLKHMVLSGDDDSVISSVISRCLRILSSGPETLPKGRGAVRILESTHPYRDNAEQYWDISIPGARKIKVVFDRRCKSEAGCDWLRFYKAGSNRTETIGPDQIGGRGDNENWPGTGGRPPLYIDADSFEVYFHSDSSNNDWGFKLYATGIFQEDEIQPEKKGDDTGTLIKLLSMACWILEVLSAIPDASFQESPSAFKTLFSSETLQTLMANLDDSPQCIKTWVLQILSNMSQSPAFHGIPSVLIEQVRDLLHVKMRAKYLAEDRAEMKSSYLQTLIQCAVAVDLSIDSYCFKEFGSTGCMEAPLLVPYQSDSGDVSTFVSCASTSTSGCHQFQLVFNRLVSAVSFGIVDGASVGTSRTSTMLVQWKDSGEIMLGSTDDNTFAEIPGYKNRIREGDTVTVQLDAPRQTIVFRKNGAVSAVVAGPAGSGALVVWEALPRSLLESSDVRLMVSNSSSENRIEFVYRRCSPIALIPQNVVPKWYGKVIDAVGMMVDFHNNLSSAIIARESHHPLPSSAALSRSNRENIEIDGAVALEVRFDHRTKLHKGDEIRFLYEKAADASSVGEEQSVVLSGINGEVDKNGNLHLFAPESANKVIHSVSVGDLVVRSPDWEYSDEDGGAGSVGIVQEVTAWESHGGKGLRVRWQENGFERVYRYGFNGRYDVQNVENTRFHNGPLIIRGSSFVYEFVPSKPQATTSFDLSAAIPEFGGSLELDGSVRLDLKLSEDSGSSLSKSDCSIEFWTCIAKNAFDTVDERTKHASFMEIFRISGAQGRIILLCDQFCKCKLLFQAVDASGKLVEPQPCHANVESDNGSSCNMEFGQWAHLALVFSGSKISVIKNGDTIYSCRCTGSDRLVLGSNSAVVFGDLCNANNASADSGDTDRDVSSLAFCGHLYDIRLWDVAFRVEQLRSHFRGLDSVDVVPKVSSRPGTPTSATGKPQSPSMTYLTSPRSPRASLRPVAVLQHLRKWVTTNRTSKDISTVRLNCSVKVSTSPNGDASSYTVYYEAHVLSSGKMCVGWILDGVDMQSRTTMIGEERDSFGIDIAKKQANLSTRASDLAPFTWDEPSGCSSPRRSIGANSFANDVFCRNGDVIGCALNVRTGKLTFYVNGGMVAECVAPSIDECAASLLSNSKDHEFDALVSEIVTDEKPSLSSASNDGATVDSTGTEAKLYPAASLSPQGAQGLAWNFGQRPFKFEPELENREVMSLLQASACTEEDAHFEVYDHDERRWDRVVYRHKVQDISPRLVGWWKLNEGMGVTVDDASGNGQQGSLIPSSSSDSATKKSSFARSLGDGGENACWNELCAPPAVARRRTGDGSAMSPFFPFGLSSEASSKPESFWGYKFYVIPHFSEETVGRRRFQSPSVRFSDSPHNLLPRHDQQLIKYINKKGQSKDLNVTQLLHGLWSDIAPQENELVRWPALVEIVTSSGNESHAEKNEPPQSSDAPTKSVVDTHGRLSKRFKLLQEFNSAIYWILPFVAFHAPSGDTSLPERQFLLSNLLMEHRHRILSVVKRTVWDSALGRTNESSVSFELTLNRPKAMRFRTTGKTDTEGRHTLFSQAFRQLQALDGTHFRREDALYHVTFLGENAQDAGGPYRETFAQYCEELQSTQLPLMLPTPNSQHNVGVGREKWLLSPGAQSTTALQMLEFLGKLMGSSIRSKQYLALNLAPIVWKRLAGERLGLDDLAAVDSMLVNSMSKMRTIDRYGVTEEMFEDIVMETFTTLGADNRVIELKPGGAHLPVTFTSRCEYADLVEQARLHESDDQAQAIFRGLAKVVPAKLLACFSGAELELMVCGSPEIDVDLLEKCTEYSSCSPTDDHIIWFWRALRDFSHEERSAFLRFVWGRSRLPASAEEFPQRFKLQSFNQQRAGRSVDAYMPVAHTCFFSIEVPAYSTEAILREKLLYAIYNCQEIDGDGDSVAANQLGWEE</sequence>
<gene>
    <name evidence="6" type="ORF">PHYSODRAFT_309534</name>
</gene>
<dbReference type="PROSITE" id="PS50237">
    <property type="entry name" value="HECT"/>
    <property type="match status" value="1"/>
</dbReference>
<dbReference type="InterPro" id="IPR035983">
    <property type="entry name" value="Hect_E3_ubiquitin_ligase"/>
</dbReference>
<proteinExistence type="predicted"/>
<dbReference type="PANTHER" id="PTHR46654:SF1">
    <property type="entry name" value="E3 UBIQUITIN-PROTEIN LIGASE HECTD3"/>
    <property type="match status" value="1"/>
</dbReference>
<evidence type="ECO:0000256" key="1">
    <source>
        <dbReference type="ARBA" id="ARBA00022786"/>
    </source>
</evidence>
<dbReference type="SUPFAM" id="SSF56204">
    <property type="entry name" value="Hect, E3 ligase catalytic domain"/>
    <property type="match status" value="1"/>
</dbReference>
<dbReference type="SUPFAM" id="SSF49854">
    <property type="entry name" value="Spermadhesin, CUB domain"/>
    <property type="match status" value="2"/>
</dbReference>
<evidence type="ECO:0000256" key="3">
    <source>
        <dbReference type="SAM" id="MobiDB-lite"/>
    </source>
</evidence>
<dbReference type="STRING" id="1094619.G4YIW6"/>
<dbReference type="InterPro" id="IPR016024">
    <property type="entry name" value="ARM-type_fold"/>
</dbReference>
<evidence type="ECO:0000313" key="6">
    <source>
        <dbReference type="EMBL" id="EGZ28789.1"/>
    </source>
</evidence>
<accession>G4YIW6</accession>
<reference evidence="6 7" key="1">
    <citation type="journal article" date="2006" name="Science">
        <title>Phytophthora genome sequences uncover evolutionary origins and mechanisms of pathogenesis.</title>
        <authorList>
            <person name="Tyler B.M."/>
            <person name="Tripathy S."/>
            <person name="Zhang X."/>
            <person name="Dehal P."/>
            <person name="Jiang R.H."/>
            <person name="Aerts A."/>
            <person name="Arredondo F.D."/>
            <person name="Baxter L."/>
            <person name="Bensasson D."/>
            <person name="Beynon J.L."/>
            <person name="Chapman J."/>
            <person name="Damasceno C.M."/>
            <person name="Dorrance A.E."/>
            <person name="Dou D."/>
            <person name="Dickerman A.W."/>
            <person name="Dubchak I.L."/>
            <person name="Garbelotto M."/>
            <person name="Gijzen M."/>
            <person name="Gordon S.G."/>
            <person name="Govers F."/>
            <person name="Grunwald N.J."/>
            <person name="Huang W."/>
            <person name="Ivors K.L."/>
            <person name="Jones R.W."/>
            <person name="Kamoun S."/>
            <person name="Krampis K."/>
            <person name="Lamour K.H."/>
            <person name="Lee M.K."/>
            <person name="McDonald W.H."/>
            <person name="Medina M."/>
            <person name="Meijer H.J."/>
            <person name="Nordberg E.K."/>
            <person name="Maclean D.J."/>
            <person name="Ospina-Giraldo M.D."/>
            <person name="Morris P.F."/>
            <person name="Phuntumart V."/>
            <person name="Putnam N.H."/>
            <person name="Rash S."/>
            <person name="Rose J.K."/>
            <person name="Sakihama Y."/>
            <person name="Salamov A.A."/>
            <person name="Savidor A."/>
            <person name="Scheuring C.F."/>
            <person name="Smith B.M."/>
            <person name="Sobral B.W."/>
            <person name="Terry A."/>
            <person name="Torto-Alalibo T.A."/>
            <person name="Win J."/>
            <person name="Xu Z."/>
            <person name="Zhang H."/>
            <person name="Grigoriev I.V."/>
            <person name="Rokhsar D.S."/>
            <person name="Boore J.L."/>
        </authorList>
    </citation>
    <scope>NUCLEOTIDE SEQUENCE [LARGE SCALE GENOMIC DNA]</scope>
    <source>
        <strain evidence="6 7">P6497</strain>
    </source>
</reference>
<feature type="region of interest" description="Disordered" evidence="3">
    <location>
        <begin position="189"/>
        <end position="216"/>
    </location>
</feature>
<dbReference type="SUPFAM" id="SSF49899">
    <property type="entry name" value="Concanavalin A-like lectins/glucanases"/>
    <property type="match status" value="3"/>
</dbReference>
<feature type="compositionally biased region" description="Polar residues" evidence="3">
    <location>
        <begin position="4234"/>
        <end position="4257"/>
    </location>
</feature>
<keyword evidence="1 2" id="KW-0833">Ubl conjugation pathway</keyword>
<dbReference type="Pfam" id="PF06701">
    <property type="entry name" value="MIB_HERC2"/>
    <property type="match status" value="1"/>
</dbReference>
<dbReference type="SUPFAM" id="SSF159034">
    <property type="entry name" value="Mib/herc2 domain-like"/>
    <property type="match status" value="2"/>
</dbReference>
<keyword evidence="7" id="KW-1185">Reference proteome</keyword>
<feature type="compositionally biased region" description="Polar residues" evidence="3">
    <location>
        <begin position="4572"/>
        <end position="4581"/>
    </location>
</feature>
<feature type="compositionally biased region" description="Low complexity" evidence="3">
    <location>
        <begin position="4582"/>
        <end position="4592"/>
    </location>
</feature>
<dbReference type="InParanoid" id="G4YIW6"/>
<dbReference type="Gene3D" id="2.60.120.920">
    <property type="match status" value="1"/>
</dbReference>
<dbReference type="InterPro" id="IPR013320">
    <property type="entry name" value="ConA-like_dom_sf"/>
</dbReference>
<feature type="domain" description="MIB/HERC2" evidence="5">
    <location>
        <begin position="3898"/>
        <end position="3976"/>
    </location>
</feature>
<dbReference type="Pfam" id="PF00632">
    <property type="entry name" value="HECT"/>
    <property type="match status" value="1"/>
</dbReference>
<protein>
    <recommendedName>
        <fullName evidence="8">HECT domain-containing protein</fullName>
    </recommendedName>
</protein>
<feature type="domain" description="HECT" evidence="4">
    <location>
        <begin position="4875"/>
        <end position="5227"/>
    </location>
</feature>
<dbReference type="SMART" id="SM00119">
    <property type="entry name" value="HECTc"/>
    <property type="match status" value="1"/>
</dbReference>
<dbReference type="GO" id="GO:0004842">
    <property type="term" value="F:ubiquitin-protein transferase activity"/>
    <property type="evidence" value="ECO:0007669"/>
    <property type="project" value="InterPro"/>
</dbReference>
<dbReference type="RefSeq" id="XP_009516064.1">
    <property type="nucleotide sequence ID" value="XM_009517769.1"/>
</dbReference>
<feature type="region of interest" description="Disordered" evidence="3">
    <location>
        <begin position="106"/>
        <end position="145"/>
    </location>
</feature>
<dbReference type="Gene3D" id="3.30.2410.10">
    <property type="entry name" value="Hect, E3 ligase catalytic domain"/>
    <property type="match status" value="1"/>
</dbReference>
<feature type="compositionally biased region" description="Basic and acidic residues" evidence="3">
    <location>
        <begin position="192"/>
        <end position="211"/>
    </location>
</feature>
<evidence type="ECO:0000313" key="7">
    <source>
        <dbReference type="Proteomes" id="UP000002640"/>
    </source>
</evidence>
<dbReference type="Gene3D" id="3.30.2160.10">
    <property type="entry name" value="Hect, E3 ligase catalytic domain"/>
    <property type="match status" value="1"/>
</dbReference>
<feature type="active site" description="Glycyl thioester intermediate" evidence="2">
    <location>
        <position position="5190"/>
    </location>
</feature>
<dbReference type="Gene3D" id="2.30.30.40">
    <property type="entry name" value="SH3 Domains"/>
    <property type="match status" value="2"/>
</dbReference>
<dbReference type="Proteomes" id="UP000002640">
    <property type="component" value="Unassembled WGS sequence"/>
</dbReference>
<dbReference type="EMBL" id="JH159151">
    <property type="protein sequence ID" value="EGZ28789.1"/>
    <property type="molecule type" value="Genomic_DNA"/>
</dbReference>
<dbReference type="CDD" id="cd11709">
    <property type="entry name" value="SPRY"/>
    <property type="match status" value="1"/>
</dbReference>
<dbReference type="Gene3D" id="3.90.1750.10">
    <property type="entry name" value="Hect, E3 ligase catalytic domains"/>
    <property type="match status" value="1"/>
</dbReference>
<dbReference type="Gene3D" id="2.60.120.290">
    <property type="entry name" value="Spermadhesin, CUB domain"/>
    <property type="match status" value="2"/>
</dbReference>
<dbReference type="InterPro" id="IPR042469">
    <property type="entry name" value="HECTD3"/>
</dbReference>
<dbReference type="InterPro" id="IPR037252">
    <property type="entry name" value="Mib_Herc2_sf"/>
</dbReference>
<dbReference type="Gene3D" id="2.60.120.200">
    <property type="match status" value="1"/>
</dbReference>
<feature type="compositionally biased region" description="Low complexity" evidence="3">
    <location>
        <begin position="1"/>
        <end position="16"/>
    </location>
</feature>
<dbReference type="InterPro" id="IPR010606">
    <property type="entry name" value="Mib_Herc2"/>
</dbReference>
<dbReference type="InterPro" id="IPR043136">
    <property type="entry name" value="B30.2/SPRY_sf"/>
</dbReference>
<dbReference type="GO" id="GO:0046872">
    <property type="term" value="F:metal ion binding"/>
    <property type="evidence" value="ECO:0007669"/>
    <property type="project" value="InterPro"/>
</dbReference>
<evidence type="ECO:0000259" key="5">
    <source>
        <dbReference type="PROSITE" id="PS51416"/>
    </source>
</evidence>
<feature type="region of interest" description="Disordered" evidence="3">
    <location>
        <begin position="4568"/>
        <end position="4596"/>
    </location>
</feature>
<dbReference type="KEGG" id="psoj:PHYSODRAFT_309534"/>
<dbReference type="PANTHER" id="PTHR46654">
    <property type="entry name" value="E3 UBIQUITIN-PROTEIN LIGASE HECTD3"/>
    <property type="match status" value="1"/>
</dbReference>
<dbReference type="InterPro" id="IPR000569">
    <property type="entry name" value="HECT_dom"/>
</dbReference>
<evidence type="ECO:0000256" key="2">
    <source>
        <dbReference type="PROSITE-ProRule" id="PRU00104"/>
    </source>
</evidence>
<dbReference type="GeneID" id="20643159"/>
<evidence type="ECO:0008006" key="8">
    <source>
        <dbReference type="Google" id="ProtNLM"/>
    </source>
</evidence>
<dbReference type="SMART" id="SM00449">
    <property type="entry name" value="SPRY"/>
    <property type="match status" value="1"/>
</dbReference>
<dbReference type="SUPFAM" id="SSF48371">
    <property type="entry name" value="ARM repeat"/>
    <property type="match status" value="1"/>
</dbReference>
<feature type="compositionally biased region" description="Low complexity" evidence="3">
    <location>
        <begin position="124"/>
        <end position="138"/>
    </location>
</feature>
<feature type="region of interest" description="Disordered" evidence="3">
    <location>
        <begin position="1"/>
        <end position="25"/>
    </location>
</feature>
<dbReference type="GO" id="GO:0016567">
    <property type="term" value="P:protein ubiquitination"/>
    <property type="evidence" value="ECO:0007669"/>
    <property type="project" value="InterPro"/>
</dbReference>
<dbReference type="PROSITE" id="PS51416">
    <property type="entry name" value="MIB_HERC2"/>
    <property type="match status" value="1"/>
</dbReference>
<organism evidence="6 7">
    <name type="scientific">Phytophthora sojae (strain P6497)</name>
    <name type="common">Soybean stem and root rot agent</name>
    <name type="synonym">Phytophthora megasperma f. sp. glycines</name>
    <dbReference type="NCBI Taxonomy" id="1094619"/>
    <lineage>
        <taxon>Eukaryota</taxon>
        <taxon>Sar</taxon>
        <taxon>Stramenopiles</taxon>
        <taxon>Oomycota</taxon>
        <taxon>Peronosporomycetes</taxon>
        <taxon>Peronosporales</taxon>
        <taxon>Peronosporaceae</taxon>
        <taxon>Phytophthora</taxon>
    </lineage>
</organism>
<evidence type="ECO:0000259" key="4">
    <source>
        <dbReference type="PROSITE" id="PS50237"/>
    </source>
</evidence>